<dbReference type="Pfam" id="PF14526">
    <property type="entry name" value="Cass2"/>
    <property type="match status" value="1"/>
</dbReference>
<accession>A0A081BGA2</accession>
<dbReference type="EMBL" id="BBJM01000002">
    <property type="protein sequence ID" value="GAK47070.1"/>
    <property type="molecule type" value="Genomic_DNA"/>
</dbReference>
<dbReference type="STRING" id="1291743.LOSG293_020080"/>
<dbReference type="OrthoDB" id="2242165at2"/>
<dbReference type="RefSeq" id="WP_034525893.1">
    <property type="nucleotide sequence ID" value="NZ_BBJM01000002.1"/>
</dbReference>
<dbReference type="InterPro" id="IPR011256">
    <property type="entry name" value="Reg_factor_effector_dom_sf"/>
</dbReference>
<sequence length="152" mass="16480">MSNYQITDQSGFTIASVGVELKSDYTDYAGIMQEKDAFTNTVKSNGSLEKLQTASKNGELYLINEAYDNKMMYYFGVEADQALPDVTRNVEFPDGKYVVIEGSANELTGAMFGQVLNEVSDYAYVGGPNAVVVTEQGADQVSGKMIVPVVAK</sequence>
<evidence type="ECO:0000259" key="1">
    <source>
        <dbReference type="Pfam" id="PF14526"/>
    </source>
</evidence>
<keyword evidence="3" id="KW-1185">Reference proteome</keyword>
<comment type="caution">
    <text evidence="2">The sequence shown here is derived from an EMBL/GenBank/DDBJ whole genome shotgun (WGS) entry which is preliminary data.</text>
</comment>
<dbReference type="eggNOG" id="COG3708">
    <property type="taxonomic scope" value="Bacteria"/>
</dbReference>
<name>A0A081BGA2_9LACO</name>
<reference evidence="2" key="1">
    <citation type="journal article" date="2014" name="Genome Announc.">
        <title>Draft Genome Sequence of Lactobacillus oryzae Strain SG293T.</title>
        <authorList>
            <person name="Tanizawa Y."/>
            <person name="Fujisawa T."/>
            <person name="Mochizuki T."/>
            <person name="Kaminuma E."/>
            <person name="Nakamura Y."/>
            <person name="Tohno M."/>
        </authorList>
    </citation>
    <scope>NUCLEOTIDE SEQUENCE [LARGE SCALE GENOMIC DNA]</scope>
    <source>
        <strain evidence="2">SG293</strain>
    </source>
</reference>
<evidence type="ECO:0000313" key="2">
    <source>
        <dbReference type="EMBL" id="GAK47070.1"/>
    </source>
</evidence>
<proteinExistence type="predicted"/>
<organism evidence="2 3">
    <name type="scientific">Secundilactobacillus oryzae JCM 18671</name>
    <dbReference type="NCBI Taxonomy" id="1291743"/>
    <lineage>
        <taxon>Bacteria</taxon>
        <taxon>Bacillati</taxon>
        <taxon>Bacillota</taxon>
        <taxon>Bacilli</taxon>
        <taxon>Lactobacillales</taxon>
        <taxon>Lactobacillaceae</taxon>
        <taxon>Secundilactobacillus</taxon>
    </lineage>
</organism>
<dbReference type="AlphaFoldDB" id="A0A081BGA2"/>
<evidence type="ECO:0000313" key="3">
    <source>
        <dbReference type="Proteomes" id="UP000028700"/>
    </source>
</evidence>
<dbReference type="Proteomes" id="UP000028700">
    <property type="component" value="Unassembled WGS sequence"/>
</dbReference>
<feature type="domain" description="Integron-associated effector binding protein" evidence="1">
    <location>
        <begin position="6"/>
        <end position="149"/>
    </location>
</feature>
<gene>
    <name evidence="2" type="ORF">LOSG293_020080</name>
</gene>
<dbReference type="Gene3D" id="3.20.80.10">
    <property type="entry name" value="Regulatory factor, effector binding domain"/>
    <property type="match status" value="1"/>
</dbReference>
<protein>
    <recommendedName>
        <fullName evidence="1">Integron-associated effector binding protein domain-containing protein</fullName>
    </recommendedName>
</protein>
<dbReference type="InterPro" id="IPR029441">
    <property type="entry name" value="Cass2"/>
</dbReference>